<accession>A0ABM1BVY5</accession>
<dbReference type="PROSITE" id="PS50219">
    <property type="entry name" value="CNH"/>
    <property type="match status" value="1"/>
</dbReference>
<evidence type="ECO:0000256" key="2">
    <source>
        <dbReference type="ARBA" id="ARBA00004496"/>
    </source>
</evidence>
<evidence type="ECO:0000313" key="10">
    <source>
        <dbReference type="RefSeq" id="XP_013789727.2"/>
    </source>
</evidence>
<keyword evidence="9" id="KW-1185">Reference proteome</keyword>
<dbReference type="InterPro" id="IPR032914">
    <property type="entry name" value="Vam6/VPS39/TRAP1"/>
</dbReference>
<dbReference type="PANTHER" id="PTHR12894:SF27">
    <property type="entry name" value="TRANSFORMING GROWTH FACTOR-BETA RECEPTOR-ASSOCIATED PROTEIN 1"/>
    <property type="match status" value="1"/>
</dbReference>
<evidence type="ECO:0000256" key="5">
    <source>
        <dbReference type="ARBA" id="ARBA00022927"/>
    </source>
</evidence>
<dbReference type="Pfam" id="PF00780">
    <property type="entry name" value="CNH"/>
    <property type="match status" value="1"/>
</dbReference>
<proteinExistence type="predicted"/>
<dbReference type="Proteomes" id="UP000694941">
    <property type="component" value="Unplaced"/>
</dbReference>
<evidence type="ECO:0000256" key="1">
    <source>
        <dbReference type="ARBA" id="ARBA00004371"/>
    </source>
</evidence>
<evidence type="ECO:0000256" key="3">
    <source>
        <dbReference type="ARBA" id="ARBA00022448"/>
    </source>
</evidence>
<dbReference type="InterPro" id="IPR019452">
    <property type="entry name" value="VPS39/TGF_beta_rcpt-assoc_1"/>
</dbReference>
<evidence type="ECO:0000313" key="9">
    <source>
        <dbReference type="Proteomes" id="UP000694941"/>
    </source>
</evidence>
<dbReference type="InterPro" id="IPR000547">
    <property type="entry name" value="Clathrin_H-chain/VPS_repeat"/>
</dbReference>
<keyword evidence="6" id="KW-0458">Lysosome</keyword>
<sequence>CFFPGLKDILNYCCIIDVFLFQIECLECCGKYLYVGIRDSFVIQYTLEEVQDGEGRTLFSYTKQRQRYLGYKKPVVQIKASSALNRVICLCDGNLVFTDMSDLEPQNYPSKVKSVSCFCLNENPGGNNPFVIELCVARKRQLQLYGLTEDKLSHIKDITLPETALTIAMDGQYVCAALSSQYVIADCWNSFSQHLFPYESDLTTPLVKRITRDLLRLYCLYYCTSPVLMLQLLSCLQEGLEPIKNKRHSLDSIIDSPSIWQVLIKRKIKFSVRLIITFNETQFQKTFLKIQQQAGFIQLSLFMFEEAKELFLKGLLDIRELISIYPSLLPASSDFVRCVPPLHDIADVEQLCQNSPGKLEECKIFLMTFLEEIQSKPGIGFKLEVDTALLKLYAELNKEKLIILVSSGDNGCDPAEGADYLFNHQHYHGLALFHKTRGDLEKALQTWSKLVAGEYTDSCFPGLEYLVQILACLQDHKLVWKYADFVMERDQNLAIKIFTERPSNDPPTERMRPDVVVDFLHRYPVALVLFLEYLVFQRKLEKEKYHTHLAVLYLENILRLRKSQSIDPIKVTDARKKLQHLLHFSSAYRVQLLLGKALENNLHAECAILYGKLEEHEKALRILVHKLEDYTGAENYCLRLSEGKERKTRHRLFHTLLGVYLDPDLDEKHREELLAPAVQLLNSEEAEFDAVKVLQLIPEQWSVAIVDQFLNKALRTSLHRLCTTRIESALARGENLQTRFSKIHIEQDVLVLTDDRVCGVCKRPFTEAAFAWYPNNIIIHPQCAKNSLMCPVTGNVFGCTDLKPR</sequence>
<reference evidence="10" key="1">
    <citation type="submission" date="2025-08" db="UniProtKB">
        <authorList>
            <consortium name="RefSeq"/>
        </authorList>
    </citation>
    <scope>IDENTIFICATION</scope>
    <source>
        <tissue evidence="10">Muscle</tissue>
    </source>
</reference>
<dbReference type="PANTHER" id="PTHR12894">
    <property type="entry name" value="CNH DOMAIN CONTAINING"/>
    <property type="match status" value="1"/>
</dbReference>
<keyword evidence="4" id="KW-0963">Cytoplasm</keyword>
<dbReference type="InterPro" id="IPR001180">
    <property type="entry name" value="CNH_dom"/>
</dbReference>
<comment type="subcellular location">
    <subcellularLocation>
        <location evidence="2">Cytoplasm</location>
    </subcellularLocation>
    <subcellularLocation>
        <location evidence="1">Lysosome</location>
    </subcellularLocation>
</comment>
<feature type="non-terminal residue" evidence="10">
    <location>
        <position position="1"/>
    </location>
</feature>
<evidence type="ECO:0000256" key="6">
    <source>
        <dbReference type="ARBA" id="ARBA00023228"/>
    </source>
</evidence>
<protein>
    <submittedName>
        <fullName evidence="10">Transforming growth factor-beta receptor-associated protein 1-like</fullName>
    </submittedName>
</protein>
<dbReference type="Pfam" id="PF10367">
    <property type="entry name" value="zf-Vps39_C"/>
    <property type="match status" value="1"/>
</dbReference>
<keyword evidence="5" id="KW-0653">Protein transport</keyword>
<dbReference type="Pfam" id="PF10366">
    <property type="entry name" value="Vps39_1"/>
    <property type="match status" value="1"/>
</dbReference>
<dbReference type="InterPro" id="IPR019453">
    <property type="entry name" value="VPS39/TGFA1_Znf"/>
</dbReference>
<dbReference type="InterPro" id="IPR036322">
    <property type="entry name" value="WD40_repeat_dom_sf"/>
</dbReference>
<name>A0ABM1BVY5_LIMPO</name>
<keyword evidence="3" id="KW-0813">Transport</keyword>
<dbReference type="SUPFAM" id="SSF50978">
    <property type="entry name" value="WD40 repeat-like"/>
    <property type="match status" value="1"/>
</dbReference>
<organism evidence="9 10">
    <name type="scientific">Limulus polyphemus</name>
    <name type="common">Atlantic horseshoe crab</name>
    <dbReference type="NCBI Taxonomy" id="6850"/>
    <lineage>
        <taxon>Eukaryota</taxon>
        <taxon>Metazoa</taxon>
        <taxon>Ecdysozoa</taxon>
        <taxon>Arthropoda</taxon>
        <taxon>Chelicerata</taxon>
        <taxon>Merostomata</taxon>
        <taxon>Xiphosura</taxon>
        <taxon>Limulidae</taxon>
        <taxon>Limulus</taxon>
    </lineage>
</organism>
<evidence type="ECO:0000256" key="7">
    <source>
        <dbReference type="PROSITE-ProRule" id="PRU01006"/>
    </source>
</evidence>
<dbReference type="PROSITE" id="PS50236">
    <property type="entry name" value="CHCR"/>
    <property type="match status" value="1"/>
</dbReference>
<evidence type="ECO:0000256" key="4">
    <source>
        <dbReference type="ARBA" id="ARBA00022490"/>
    </source>
</evidence>
<dbReference type="RefSeq" id="XP_013789727.2">
    <property type="nucleotide sequence ID" value="XM_013934273.2"/>
</dbReference>
<dbReference type="GeneID" id="106473588"/>
<gene>
    <name evidence="10" type="primary">LOC106473588</name>
</gene>
<feature type="domain" description="CNH" evidence="8">
    <location>
        <begin position="20"/>
        <end position="301"/>
    </location>
</feature>
<evidence type="ECO:0000259" key="8">
    <source>
        <dbReference type="PROSITE" id="PS50219"/>
    </source>
</evidence>
<feature type="repeat" description="CHCR" evidence="7">
    <location>
        <begin position="501"/>
        <end position="665"/>
    </location>
</feature>